<feature type="compositionally biased region" description="Acidic residues" evidence="5">
    <location>
        <begin position="266"/>
        <end position="283"/>
    </location>
</feature>
<dbReference type="GO" id="GO:0005783">
    <property type="term" value="C:endoplasmic reticulum"/>
    <property type="evidence" value="ECO:0007669"/>
    <property type="project" value="TreeGrafter"/>
</dbReference>
<comment type="catalytic activity">
    <reaction evidence="4">
        <text>a 1-acyl-sn-glycero-3-phosphate + an acyl-CoA = a 1,2-diacyl-sn-glycero-3-phosphate + CoA</text>
        <dbReference type="Rhea" id="RHEA:19709"/>
        <dbReference type="ChEBI" id="CHEBI:57287"/>
        <dbReference type="ChEBI" id="CHEBI:57970"/>
        <dbReference type="ChEBI" id="CHEBI:58342"/>
        <dbReference type="ChEBI" id="CHEBI:58608"/>
        <dbReference type="EC" id="2.3.1.51"/>
    </reaction>
</comment>
<keyword evidence="3 4" id="KW-0012">Acyltransferase</keyword>
<name>A0A061B402_CYBFA</name>
<sequence length="299" mass="33340">MGILRKLKYYTKTALAVTVLSGCAVYGVLCSIFLSLIGKRHLAQWSTARVFYHSFSTLLGIRIKLIHGERLKMLPAIIVGNHQSTLDIFVLGRIFPKGCTVTSKKSLKWIPFLGWFMTLSGTFFLDRSNKEKSVKTLNKALQNLKDKKRALYIFPEGTRSYAQNPMLLPFKKGAFHLAQQAGIPIIPIVVSNTSSLINAKTETFESGEITIEVLEPFPTEGLKPEDVGQFTENIRDQMVAVCERLGYSKTAAELYADETIGNDTTENLDDYETVPNETAEETDLDGKTSAERTSLLSKD</sequence>
<evidence type="ECO:0000313" key="9">
    <source>
        <dbReference type="EMBL" id="ONH66097.1"/>
    </source>
</evidence>
<dbReference type="NCBIfam" id="TIGR00530">
    <property type="entry name" value="AGP_acyltrn"/>
    <property type="match status" value="1"/>
</dbReference>
<dbReference type="CDD" id="cd07989">
    <property type="entry name" value="LPLAT_AGPAT-like"/>
    <property type="match status" value="1"/>
</dbReference>
<keyword evidence="4" id="KW-1208">Phospholipid metabolism</keyword>
<dbReference type="PROSITE" id="PS51257">
    <property type="entry name" value="PROKAR_LIPOPROTEIN"/>
    <property type="match status" value="1"/>
</dbReference>
<organism evidence="8">
    <name type="scientific">Cyberlindnera fabianii</name>
    <name type="common">Yeast</name>
    <name type="synonym">Hansenula fabianii</name>
    <dbReference type="NCBI Taxonomy" id="36022"/>
    <lineage>
        <taxon>Eukaryota</taxon>
        <taxon>Fungi</taxon>
        <taxon>Dikarya</taxon>
        <taxon>Ascomycota</taxon>
        <taxon>Saccharomycotina</taxon>
        <taxon>Saccharomycetes</taxon>
        <taxon>Phaffomycetales</taxon>
        <taxon>Phaffomycetaceae</taxon>
        <taxon>Cyberlindnera</taxon>
    </lineage>
</organism>
<feature type="transmembrane region" description="Helical" evidence="6">
    <location>
        <begin position="12"/>
        <end position="36"/>
    </location>
</feature>
<evidence type="ECO:0000256" key="4">
    <source>
        <dbReference type="RuleBase" id="RU361267"/>
    </source>
</evidence>
<keyword evidence="6" id="KW-1133">Transmembrane helix</keyword>
<keyword evidence="4" id="KW-0443">Lipid metabolism</keyword>
<accession>A0A061B402</accession>
<keyword evidence="4" id="KW-0594">Phospholipid biosynthesis</keyword>
<dbReference type="GO" id="GO:0016020">
    <property type="term" value="C:membrane"/>
    <property type="evidence" value="ECO:0007669"/>
    <property type="project" value="InterPro"/>
</dbReference>
<dbReference type="OrthoDB" id="202234at2759"/>
<dbReference type="PANTHER" id="PTHR10434:SF11">
    <property type="entry name" value="1-ACYL-SN-GLYCEROL-3-PHOSPHATE ACYLTRANSFERASE"/>
    <property type="match status" value="1"/>
</dbReference>
<dbReference type="STRING" id="36022.A0A061B402"/>
<feature type="domain" description="Phospholipid/glycerol acyltransferase" evidence="7">
    <location>
        <begin position="76"/>
        <end position="193"/>
    </location>
</feature>
<dbReference type="EMBL" id="LK052899">
    <property type="protein sequence ID" value="CDR44208.1"/>
    <property type="molecule type" value="Genomic_DNA"/>
</dbReference>
<dbReference type="SUPFAM" id="SSF69593">
    <property type="entry name" value="Glycerol-3-phosphate (1)-acyltransferase"/>
    <property type="match status" value="1"/>
</dbReference>
<dbReference type="VEuPathDB" id="FungiDB:BON22_3995"/>
<dbReference type="EC" id="2.3.1.51" evidence="4"/>
<dbReference type="EMBL" id="MPUK01000008">
    <property type="protein sequence ID" value="ONH66097.1"/>
    <property type="molecule type" value="Genomic_DNA"/>
</dbReference>
<keyword evidence="6" id="KW-0812">Transmembrane</keyword>
<evidence type="ECO:0000256" key="3">
    <source>
        <dbReference type="ARBA" id="ARBA00023315"/>
    </source>
</evidence>
<feature type="region of interest" description="Disordered" evidence="5">
    <location>
        <begin position="260"/>
        <end position="299"/>
    </location>
</feature>
<dbReference type="AlphaFoldDB" id="A0A061B402"/>
<reference evidence="10" key="2">
    <citation type="journal article" date="2017" name="Genome Announc.">
        <title>Genome sequences of Cyberlindnera fabianii 65, Pichia kudriavzevii 129, and Saccharomyces cerevisiae 131 isolated from fermented masau fruits in Zimbabwe.</title>
        <authorList>
            <person name="van Rijswijck I.M.H."/>
            <person name="Derks M.F.L."/>
            <person name="Abee T."/>
            <person name="de Ridder D."/>
            <person name="Smid E.J."/>
        </authorList>
    </citation>
    <scope>NUCLEOTIDE SEQUENCE [LARGE SCALE GENOMIC DNA]</scope>
    <source>
        <strain evidence="10">65</strain>
    </source>
</reference>
<evidence type="ECO:0000256" key="5">
    <source>
        <dbReference type="SAM" id="MobiDB-lite"/>
    </source>
</evidence>
<dbReference type="Pfam" id="PF01553">
    <property type="entry name" value="Acyltransferase"/>
    <property type="match status" value="1"/>
</dbReference>
<keyword evidence="10" id="KW-1185">Reference proteome</keyword>
<dbReference type="Proteomes" id="UP000189513">
    <property type="component" value="Unassembled WGS sequence"/>
</dbReference>
<evidence type="ECO:0000256" key="2">
    <source>
        <dbReference type="ARBA" id="ARBA00022679"/>
    </source>
</evidence>
<dbReference type="InterPro" id="IPR004552">
    <property type="entry name" value="AGP_acyltrans"/>
</dbReference>
<evidence type="ECO:0000256" key="1">
    <source>
        <dbReference type="ARBA" id="ARBA00008655"/>
    </source>
</evidence>
<reference evidence="8" key="1">
    <citation type="journal article" date="2014" name="Genome Announc.">
        <title>Genome sequence of the yeast Cyberlindnera fabianii (Hansenula fabianii).</title>
        <authorList>
            <person name="Freel K.C."/>
            <person name="Sarilar V."/>
            <person name="Neuveglise C."/>
            <person name="Devillers H."/>
            <person name="Friedrich A."/>
            <person name="Schacherer J."/>
        </authorList>
    </citation>
    <scope>NUCLEOTIDE SEQUENCE</scope>
    <source>
        <strain evidence="8">YJS4271</strain>
    </source>
</reference>
<evidence type="ECO:0000256" key="6">
    <source>
        <dbReference type="SAM" id="Phobius"/>
    </source>
</evidence>
<dbReference type="OMA" id="SKCTIQP"/>
<proteinExistence type="inferred from homology"/>
<dbReference type="SMART" id="SM00563">
    <property type="entry name" value="PlsC"/>
    <property type="match status" value="1"/>
</dbReference>
<reference evidence="9" key="3">
    <citation type="submission" date="2017-01" db="EMBL/GenBank/DDBJ databases">
        <authorList>
            <person name="Mah S.A."/>
            <person name="Swanson W.J."/>
            <person name="Moy G.W."/>
            <person name="Vacquier V.D."/>
        </authorList>
    </citation>
    <scope>NUCLEOTIDE SEQUENCE [LARGE SCALE GENOMIC DNA]</scope>
    <source>
        <strain evidence="9">65</strain>
    </source>
</reference>
<gene>
    <name evidence="9" type="ORF">BON22_3995</name>
    <name evidence="8" type="ORF">CYFA0S_14e00848g</name>
</gene>
<dbReference type="GO" id="GO:0003841">
    <property type="term" value="F:1-acylglycerol-3-phosphate O-acyltransferase activity"/>
    <property type="evidence" value="ECO:0007669"/>
    <property type="project" value="UniProtKB-UniRule"/>
</dbReference>
<protein>
    <recommendedName>
        <fullName evidence="4">1-acyl-sn-glycerol-3-phosphate acyltransferase</fullName>
        <ecNumber evidence="4">2.3.1.51</ecNumber>
    </recommendedName>
</protein>
<comment type="domain">
    <text evidence="4">The HXXXXD motif is essential for acyltransferase activity and may constitute the binding site for the phosphate moiety of the glycerol-3-phosphate.</text>
</comment>
<evidence type="ECO:0000313" key="10">
    <source>
        <dbReference type="Proteomes" id="UP000189513"/>
    </source>
</evidence>
<dbReference type="GO" id="GO:0006654">
    <property type="term" value="P:phosphatidic acid biosynthetic process"/>
    <property type="evidence" value="ECO:0007669"/>
    <property type="project" value="TreeGrafter"/>
</dbReference>
<evidence type="ECO:0000313" key="8">
    <source>
        <dbReference type="EMBL" id="CDR44208.1"/>
    </source>
</evidence>
<comment type="similarity">
    <text evidence="1 4">Belongs to the 1-acyl-sn-glycerol-3-phosphate acyltransferase family.</text>
</comment>
<dbReference type="InterPro" id="IPR002123">
    <property type="entry name" value="Plipid/glycerol_acylTrfase"/>
</dbReference>
<keyword evidence="4" id="KW-0444">Lipid biosynthesis</keyword>
<keyword evidence="2 4" id="KW-0808">Transferase</keyword>
<dbReference type="PANTHER" id="PTHR10434">
    <property type="entry name" value="1-ACYL-SN-GLYCEROL-3-PHOSPHATE ACYLTRANSFERASE"/>
    <property type="match status" value="1"/>
</dbReference>
<evidence type="ECO:0000259" key="7">
    <source>
        <dbReference type="SMART" id="SM00563"/>
    </source>
</evidence>
<keyword evidence="6" id="KW-0472">Membrane</keyword>